<dbReference type="GO" id="GO:0006680">
    <property type="term" value="P:glucosylceramide catabolic process"/>
    <property type="evidence" value="ECO:0007669"/>
    <property type="project" value="TreeGrafter"/>
</dbReference>
<protein>
    <submittedName>
        <fullName evidence="8">Glycosyl hydrolase</fullName>
    </submittedName>
</protein>
<dbReference type="GO" id="GO:0004348">
    <property type="term" value="F:glucosylceramidase activity"/>
    <property type="evidence" value="ECO:0007669"/>
    <property type="project" value="InterPro"/>
</dbReference>
<dbReference type="GO" id="GO:0016020">
    <property type="term" value="C:membrane"/>
    <property type="evidence" value="ECO:0007669"/>
    <property type="project" value="GOC"/>
</dbReference>
<dbReference type="Pfam" id="PF17189">
    <property type="entry name" value="Glyco_hydro_30C"/>
    <property type="match status" value="1"/>
</dbReference>
<comment type="caution">
    <text evidence="8">The sequence shown here is derived from an EMBL/GenBank/DDBJ whole genome shotgun (WGS) entry which is preliminary data.</text>
</comment>
<dbReference type="InterPro" id="IPR017853">
    <property type="entry name" value="GH"/>
</dbReference>
<dbReference type="PANTHER" id="PTHR11069:SF23">
    <property type="entry name" value="LYSOSOMAL ACID GLUCOSYLCERAMIDASE"/>
    <property type="match status" value="1"/>
</dbReference>
<keyword evidence="3 4" id="KW-0378">Hydrolase</keyword>
<dbReference type="Proteomes" id="UP000314251">
    <property type="component" value="Unassembled WGS sequence"/>
</dbReference>
<organism evidence="8 9">
    <name type="scientific">Streptomyces mimosae</name>
    <dbReference type="NCBI Taxonomy" id="2586635"/>
    <lineage>
        <taxon>Bacteria</taxon>
        <taxon>Bacillati</taxon>
        <taxon>Actinomycetota</taxon>
        <taxon>Actinomycetes</taxon>
        <taxon>Kitasatosporales</taxon>
        <taxon>Streptomycetaceae</taxon>
        <taxon>Streptomyces</taxon>
    </lineage>
</organism>
<feature type="domain" description="Glycosyl hydrolase family 30 TIM-barrel" evidence="6">
    <location>
        <begin position="103"/>
        <end position="426"/>
    </location>
</feature>
<feature type="compositionally biased region" description="Basic residues" evidence="5">
    <location>
        <begin position="13"/>
        <end position="24"/>
    </location>
</feature>
<keyword evidence="4" id="KW-0326">Glycosidase</keyword>
<keyword evidence="9" id="KW-1185">Reference proteome</keyword>
<dbReference type="SUPFAM" id="SSF51445">
    <property type="entry name" value="(Trans)glycosidases"/>
    <property type="match status" value="1"/>
</dbReference>
<evidence type="ECO:0000256" key="5">
    <source>
        <dbReference type="SAM" id="MobiDB-lite"/>
    </source>
</evidence>
<dbReference type="Gene3D" id="3.20.20.80">
    <property type="entry name" value="Glycosidases"/>
    <property type="match status" value="1"/>
</dbReference>
<dbReference type="PANTHER" id="PTHR11069">
    <property type="entry name" value="GLUCOSYLCERAMIDASE"/>
    <property type="match status" value="1"/>
</dbReference>
<keyword evidence="2" id="KW-0732">Signal</keyword>
<evidence type="ECO:0000259" key="7">
    <source>
        <dbReference type="Pfam" id="PF17189"/>
    </source>
</evidence>
<evidence type="ECO:0000313" key="8">
    <source>
        <dbReference type="EMBL" id="KAB8171016.1"/>
    </source>
</evidence>
<evidence type="ECO:0000256" key="2">
    <source>
        <dbReference type="ARBA" id="ARBA00022729"/>
    </source>
</evidence>
<feature type="compositionally biased region" description="Pro residues" evidence="5">
    <location>
        <begin position="1"/>
        <end position="10"/>
    </location>
</feature>
<dbReference type="InterPro" id="IPR001139">
    <property type="entry name" value="Glyco_hydro_30"/>
</dbReference>
<dbReference type="EMBL" id="VDLY02000001">
    <property type="protein sequence ID" value="KAB8171016.1"/>
    <property type="molecule type" value="Genomic_DNA"/>
</dbReference>
<evidence type="ECO:0000313" key="9">
    <source>
        <dbReference type="Proteomes" id="UP000314251"/>
    </source>
</evidence>
<dbReference type="InterPro" id="IPR006311">
    <property type="entry name" value="TAT_signal"/>
</dbReference>
<feature type="domain" description="Glycosyl hydrolase family 30 beta sandwich" evidence="7">
    <location>
        <begin position="429"/>
        <end position="490"/>
    </location>
</feature>
<evidence type="ECO:0000256" key="3">
    <source>
        <dbReference type="ARBA" id="ARBA00022801"/>
    </source>
</evidence>
<evidence type="ECO:0000256" key="1">
    <source>
        <dbReference type="ARBA" id="ARBA00005382"/>
    </source>
</evidence>
<name>A0A5N6ASD7_9ACTN</name>
<dbReference type="InterPro" id="IPR013780">
    <property type="entry name" value="Glyco_hydro_b"/>
</dbReference>
<dbReference type="RefSeq" id="WP_139665702.1">
    <property type="nucleotide sequence ID" value="NZ_VDLY02000001.1"/>
</dbReference>
<reference evidence="8" key="1">
    <citation type="submission" date="2019-10" db="EMBL/GenBank/DDBJ databases">
        <title>Nonomuraea sp. nov., isolated from Phyllanthus amarus.</title>
        <authorList>
            <person name="Klykleung N."/>
            <person name="Tanasupawat S."/>
        </authorList>
    </citation>
    <scope>NUCLEOTIDE SEQUENCE [LARGE SCALE GENOMIC DNA]</scope>
    <source>
        <strain evidence="8">3MP-10</strain>
    </source>
</reference>
<dbReference type="InterPro" id="IPR033453">
    <property type="entry name" value="Glyco_hydro_30_TIM-barrel"/>
</dbReference>
<dbReference type="AlphaFoldDB" id="A0A5N6ASD7"/>
<dbReference type="OrthoDB" id="9806701at2"/>
<accession>A0A5N6ASD7</accession>
<comment type="similarity">
    <text evidence="1 4">Belongs to the glycosyl hydrolase 30 family.</text>
</comment>
<dbReference type="Pfam" id="PF02055">
    <property type="entry name" value="Glyco_hydro_30"/>
    <property type="match status" value="1"/>
</dbReference>
<evidence type="ECO:0000259" key="6">
    <source>
        <dbReference type="Pfam" id="PF02055"/>
    </source>
</evidence>
<evidence type="ECO:0000256" key="4">
    <source>
        <dbReference type="RuleBase" id="RU361188"/>
    </source>
</evidence>
<dbReference type="Gene3D" id="2.60.40.1180">
    <property type="entry name" value="Golgi alpha-mannosidase II"/>
    <property type="match status" value="1"/>
</dbReference>
<feature type="region of interest" description="Disordered" evidence="5">
    <location>
        <begin position="1"/>
        <end position="24"/>
    </location>
</feature>
<dbReference type="PROSITE" id="PS51318">
    <property type="entry name" value="TAT"/>
    <property type="match status" value="1"/>
</dbReference>
<proteinExistence type="inferred from homology"/>
<dbReference type="InterPro" id="IPR033452">
    <property type="entry name" value="GH30_C"/>
</dbReference>
<sequence>MTAQPAPHPASHPAHHPARRPTRHRSPLRVGLLGLSAAALVAGGLGVVASGSAQAAPTTARAWLTTSDGQNRLADQGELSFDGQPAGTNIEVNAGQRHQQFSGAGASVTEASASLIQGLPGGERDALLDALFSRDGDGIGLSYLRQPLGSTDFNSGDFYTYEDTPGQFSIDRDREQIIPVLSDALDRNPDIRLMGSPWSPPAWMKSGNSLNGGSLLPEHYEDYADYLVNAVRAYADAGIELTDLTAQNEPLFATSYPSTSMSAAEQAEFFRVLDAALTEAGLPTNLFAYDHNWDQPGYPLEVLGATSDIDRVAGAAFHCYGGQPEAQGELVAAGERVFFTECSGTDSENGSQTFADTLRWQAENLVVRNMRHGGETVITWNLALDANGGPHQGHCDNRCNGVVEIAGDQVTRNAEFYVLGHLTKFLDPGAVRLESSSEGPGGLQNVVFENPDGTRVAYVVNASGQQRDFSITEDGASLNASLPAGAVATYTWTV</sequence>
<gene>
    <name evidence="8" type="ORF">FH607_001410</name>
</gene>